<feature type="region of interest" description="Disordered" evidence="1">
    <location>
        <begin position="51"/>
        <end position="78"/>
    </location>
</feature>
<gene>
    <name evidence="2" type="ORF">APE01nite_08150</name>
</gene>
<protein>
    <submittedName>
        <fullName evidence="2">Uncharacterized protein</fullName>
    </submittedName>
</protein>
<organism evidence="2 3">
    <name type="scientific">Acetobacter peroxydans</name>
    <dbReference type="NCBI Taxonomy" id="104098"/>
    <lineage>
        <taxon>Bacteria</taxon>
        <taxon>Pseudomonadati</taxon>
        <taxon>Pseudomonadota</taxon>
        <taxon>Alphaproteobacteria</taxon>
        <taxon>Acetobacterales</taxon>
        <taxon>Acetobacteraceae</taxon>
        <taxon>Acetobacter</taxon>
    </lineage>
</organism>
<feature type="compositionally biased region" description="Low complexity" evidence="1">
    <location>
        <begin position="66"/>
        <end position="78"/>
    </location>
</feature>
<evidence type="ECO:0000256" key="1">
    <source>
        <dbReference type="SAM" id="MobiDB-lite"/>
    </source>
</evidence>
<keyword evidence="3" id="KW-1185">Reference proteome</keyword>
<proteinExistence type="predicted"/>
<dbReference type="AlphaFoldDB" id="A0A4Y3TTF9"/>
<evidence type="ECO:0000313" key="3">
    <source>
        <dbReference type="Proteomes" id="UP000317730"/>
    </source>
</evidence>
<comment type="caution">
    <text evidence="2">The sequence shown here is derived from an EMBL/GenBank/DDBJ whole genome shotgun (WGS) entry which is preliminary data.</text>
</comment>
<name>A0A4Y3TTF9_9PROT</name>
<evidence type="ECO:0000313" key="2">
    <source>
        <dbReference type="EMBL" id="GEB85018.1"/>
    </source>
</evidence>
<sequence>MHRIRAKHVIQPNALHKLRRDTQTTGLHGFLHGGMFGLCHQQAFTDTLRVGQRRPDGVRAEQPQPTARRGSAATTGRA</sequence>
<accession>A0A4Y3TTF9</accession>
<dbReference type="Proteomes" id="UP000317730">
    <property type="component" value="Unassembled WGS sequence"/>
</dbReference>
<dbReference type="EMBL" id="BJMV01000003">
    <property type="protein sequence ID" value="GEB85018.1"/>
    <property type="molecule type" value="Genomic_DNA"/>
</dbReference>
<reference evidence="2 3" key="1">
    <citation type="submission" date="2019-06" db="EMBL/GenBank/DDBJ databases">
        <title>Whole genome shotgun sequence of Acetobacter peroxydans NBRC 13755.</title>
        <authorList>
            <person name="Hosoyama A."/>
            <person name="Uohara A."/>
            <person name="Ohji S."/>
            <person name="Ichikawa N."/>
        </authorList>
    </citation>
    <scope>NUCLEOTIDE SEQUENCE [LARGE SCALE GENOMIC DNA]</scope>
    <source>
        <strain evidence="2 3">NBRC 13755</strain>
    </source>
</reference>